<gene>
    <name evidence="1" type="ORF">E5163_15995</name>
</gene>
<dbReference type="SUPFAM" id="SSF53448">
    <property type="entry name" value="Nucleotide-diphospho-sugar transferases"/>
    <property type="match status" value="1"/>
</dbReference>
<name>A0A4S2GVT4_9PROT</name>
<dbReference type="Pfam" id="PF09837">
    <property type="entry name" value="DUF2064"/>
    <property type="match status" value="1"/>
</dbReference>
<dbReference type="AlphaFoldDB" id="A0A4S2GVT4"/>
<evidence type="ECO:0000313" key="1">
    <source>
        <dbReference type="EMBL" id="TGY87220.1"/>
    </source>
</evidence>
<dbReference type="Proteomes" id="UP000308054">
    <property type="component" value="Unassembled WGS sequence"/>
</dbReference>
<dbReference type="EMBL" id="SRXW01000007">
    <property type="protein sequence ID" value="TGY87220.1"/>
    <property type="molecule type" value="Genomic_DNA"/>
</dbReference>
<sequence length="195" mass="21437">MRPRLVVFAKAPVIGGAKTRLAEGIGKVAAWRLYRAMTARILRRLADPRWEMVLAIAPDAALRRRFPAVWPNHVARVAQGGGDLGARQAQVFASARPARRRPVIVIGTDAPRITRADIAGALRLLKRHDAVIGPAEDGGYWLLALDAPAPPGVFEGVRWSHPRTREDLEARLRAHAMARIAHLRTLRDVDEAGDL</sequence>
<dbReference type="NCBIfam" id="TIGR04282">
    <property type="entry name" value="glyco_like_cofC"/>
    <property type="match status" value="1"/>
</dbReference>
<dbReference type="RefSeq" id="WP_135997523.1">
    <property type="nucleotide sequence ID" value="NZ_CP071057.1"/>
</dbReference>
<comment type="caution">
    <text evidence="1">The sequence shown here is derived from an EMBL/GenBank/DDBJ whole genome shotgun (WGS) entry which is preliminary data.</text>
</comment>
<reference evidence="1 2" key="1">
    <citation type="journal article" date="2017" name="Int. J. Syst. Evol. Microbiol.">
        <title>Marinicauda algicola sp. nov., isolated from a marine red alga Rhodosorus marinus.</title>
        <authorList>
            <person name="Jeong S.E."/>
            <person name="Jeon S.H."/>
            <person name="Chun B.H."/>
            <person name="Kim D.W."/>
            <person name="Jeon C.O."/>
        </authorList>
    </citation>
    <scope>NUCLEOTIDE SEQUENCE [LARGE SCALE GENOMIC DNA]</scope>
    <source>
        <strain evidence="1 2">JCM 31718</strain>
    </source>
</reference>
<keyword evidence="2" id="KW-1185">Reference proteome</keyword>
<dbReference type="PANTHER" id="PTHR36529">
    <property type="entry name" value="SLL1095 PROTEIN"/>
    <property type="match status" value="1"/>
</dbReference>
<dbReference type="OrthoDB" id="9798250at2"/>
<dbReference type="PANTHER" id="PTHR36529:SF1">
    <property type="entry name" value="GLYCOSYLTRANSFERASE"/>
    <property type="match status" value="1"/>
</dbReference>
<accession>A0A4S2GVT4</accession>
<keyword evidence="1" id="KW-0808">Transferase</keyword>
<protein>
    <submittedName>
        <fullName evidence="1">Glycosyltransferase</fullName>
    </submittedName>
</protein>
<proteinExistence type="predicted"/>
<organism evidence="1 2">
    <name type="scientific">Marinicauda algicola</name>
    <dbReference type="NCBI Taxonomy" id="2029849"/>
    <lineage>
        <taxon>Bacteria</taxon>
        <taxon>Pseudomonadati</taxon>
        <taxon>Pseudomonadota</taxon>
        <taxon>Alphaproteobacteria</taxon>
        <taxon>Maricaulales</taxon>
        <taxon>Maricaulaceae</taxon>
        <taxon>Marinicauda</taxon>
    </lineage>
</organism>
<dbReference type="Gene3D" id="3.90.550.10">
    <property type="entry name" value="Spore Coat Polysaccharide Biosynthesis Protein SpsA, Chain A"/>
    <property type="match status" value="1"/>
</dbReference>
<dbReference type="InterPro" id="IPR029044">
    <property type="entry name" value="Nucleotide-diphossugar_trans"/>
</dbReference>
<dbReference type="GO" id="GO:0016740">
    <property type="term" value="F:transferase activity"/>
    <property type="evidence" value="ECO:0007669"/>
    <property type="project" value="UniProtKB-KW"/>
</dbReference>
<evidence type="ECO:0000313" key="2">
    <source>
        <dbReference type="Proteomes" id="UP000308054"/>
    </source>
</evidence>
<dbReference type="InterPro" id="IPR018641">
    <property type="entry name" value="Trfase_1_rSAM/seldom-assoc"/>
</dbReference>